<gene>
    <name evidence="2" type="ORF">ACFPQ6_10695</name>
</gene>
<dbReference type="Proteomes" id="UP001595979">
    <property type="component" value="Unassembled WGS sequence"/>
</dbReference>
<dbReference type="RefSeq" id="WP_380049140.1">
    <property type="nucleotide sequence ID" value="NZ_JBHSOH010000011.1"/>
</dbReference>
<comment type="caution">
    <text evidence="2">The sequence shown here is derived from an EMBL/GenBank/DDBJ whole genome shotgun (WGS) entry which is preliminary data.</text>
</comment>
<organism evidence="2 3">
    <name type="scientific">Deinococcus petrolearius</name>
    <dbReference type="NCBI Taxonomy" id="1751295"/>
    <lineage>
        <taxon>Bacteria</taxon>
        <taxon>Thermotogati</taxon>
        <taxon>Deinococcota</taxon>
        <taxon>Deinococci</taxon>
        <taxon>Deinococcales</taxon>
        <taxon>Deinococcaceae</taxon>
        <taxon>Deinococcus</taxon>
    </lineage>
</organism>
<dbReference type="Gene3D" id="3.40.630.30">
    <property type="match status" value="1"/>
</dbReference>
<sequence>MPPQVLYRPAEPRDERRLGEIAHATAYFGDPATRHFPDEALFADLWVRPYLRGGGGASFVVELDGEVQGYLLGAPDPAAYRRAVAWTVQGRVLPRLLTGQYRRPWPGLLYLLRAALFNGPHADPALFPAHLHLNLLPAARGQGLSGPLLDLHLARLAELGVRGVQLSTTLENTAALRTYRRRGFVVVGARRTPLWTPWLGRPAVHVVLTRPVS</sequence>
<proteinExistence type="predicted"/>
<dbReference type="PROSITE" id="PS51186">
    <property type="entry name" value="GNAT"/>
    <property type="match status" value="1"/>
</dbReference>
<accession>A0ABW1DKY4</accession>
<name>A0ABW1DKY4_9DEIO</name>
<dbReference type="InterPro" id="IPR016181">
    <property type="entry name" value="Acyl_CoA_acyltransferase"/>
</dbReference>
<keyword evidence="3" id="KW-1185">Reference proteome</keyword>
<keyword evidence="2" id="KW-0012">Acyltransferase</keyword>
<dbReference type="EC" id="2.3.-.-" evidence="2"/>
<evidence type="ECO:0000313" key="2">
    <source>
        <dbReference type="EMBL" id="MFC5848777.1"/>
    </source>
</evidence>
<dbReference type="SUPFAM" id="SSF55729">
    <property type="entry name" value="Acyl-CoA N-acyltransferases (Nat)"/>
    <property type="match status" value="1"/>
</dbReference>
<dbReference type="EMBL" id="JBHSOH010000011">
    <property type="protein sequence ID" value="MFC5848777.1"/>
    <property type="molecule type" value="Genomic_DNA"/>
</dbReference>
<dbReference type="Pfam" id="PF00583">
    <property type="entry name" value="Acetyltransf_1"/>
    <property type="match status" value="1"/>
</dbReference>
<evidence type="ECO:0000313" key="3">
    <source>
        <dbReference type="Proteomes" id="UP001595979"/>
    </source>
</evidence>
<protein>
    <submittedName>
        <fullName evidence="2">GNAT family N-acetyltransferase</fullName>
        <ecNumber evidence="2">2.3.-.-</ecNumber>
    </submittedName>
</protein>
<keyword evidence="2" id="KW-0808">Transferase</keyword>
<dbReference type="InterPro" id="IPR000182">
    <property type="entry name" value="GNAT_dom"/>
</dbReference>
<reference evidence="3" key="1">
    <citation type="journal article" date="2019" name="Int. J. Syst. Evol. Microbiol.">
        <title>The Global Catalogue of Microorganisms (GCM) 10K type strain sequencing project: providing services to taxonomists for standard genome sequencing and annotation.</title>
        <authorList>
            <consortium name="The Broad Institute Genomics Platform"/>
            <consortium name="The Broad Institute Genome Sequencing Center for Infectious Disease"/>
            <person name="Wu L."/>
            <person name="Ma J."/>
        </authorList>
    </citation>
    <scope>NUCLEOTIDE SEQUENCE [LARGE SCALE GENOMIC DNA]</scope>
    <source>
        <strain evidence="3">CGMCC 1.15053</strain>
    </source>
</reference>
<evidence type="ECO:0000259" key="1">
    <source>
        <dbReference type="PROSITE" id="PS51186"/>
    </source>
</evidence>
<dbReference type="GO" id="GO:0016746">
    <property type="term" value="F:acyltransferase activity"/>
    <property type="evidence" value="ECO:0007669"/>
    <property type="project" value="UniProtKB-KW"/>
</dbReference>
<feature type="domain" description="N-acetyltransferase" evidence="1">
    <location>
        <begin position="5"/>
        <end position="213"/>
    </location>
</feature>